<dbReference type="PROSITE" id="PS51184">
    <property type="entry name" value="JMJC"/>
    <property type="match status" value="1"/>
</dbReference>
<dbReference type="RefSeq" id="XP_002508594.1">
    <property type="nucleotide sequence ID" value="XM_002508548.1"/>
</dbReference>
<dbReference type="STRING" id="296587.C1FHN8"/>
<dbReference type="FunCoup" id="C1FHN8">
    <property type="interactions" value="557"/>
</dbReference>
<dbReference type="GeneID" id="8247152"/>
<dbReference type="InterPro" id="IPR003347">
    <property type="entry name" value="JmjC_dom"/>
</dbReference>
<feature type="region of interest" description="Disordered" evidence="2">
    <location>
        <begin position="121"/>
        <end position="146"/>
    </location>
</feature>
<feature type="region of interest" description="Disordered" evidence="2">
    <location>
        <begin position="527"/>
        <end position="567"/>
    </location>
</feature>
<sequence>MRPHPEGVLPVGNAYLLPPEEAVASARAKRDGLGAFASLDDALILRVLAGGDDDDDEGVGPDALACLACCSRAARAFAYHEDLWKAATLRAVGGDFRFTGGAWRRTYARCVRAMPTEASSTDDDDCTRVGGGGAGRRRDAPVGGGDRSKTLFSDALYLRHLGAHLPLDPEWLAVDSIPRVDARDTNPARFARDFESVNRPVIVSGLCADWPATRGEWTRDRLLATHGDVEFTVGGYQMRLRDFYAYGDDASDDLPLYLFDKKFCEKAPSLAAGYSPPNIFADDLFALLGEHDRPDHRWLIVGCERSGSGFHKDPNATSAWNAVVTGRKKWILFAPDATPPGVHPSADGSAVVQPVTLVEWYMNFYRHVYETDEDDESETDEDDGDEEDEDEEKDSEVNRSSVRRRRRRRRRRANAGTSSDAPPRVMEGICGPGDVLFVPSGWWHMALNLEECVAVTQNFCSPRTLPRVLRFLRDAGECAELVSGTCRTRRGSLYERFVAVLAEKRPEELAAAERYLALGTRAPARYGGAGEAATDESFKSTDRSSNGAIEHHIGRDEKRRRGDPGAANGAAGFDVVRRCSTLSDAFRSGEGGSFSFNF</sequence>
<dbReference type="PANTHER" id="PTHR12480">
    <property type="entry name" value="ARGININE DEMETHYLASE AND LYSYL-HYDROXYLASE JMJD"/>
    <property type="match status" value="1"/>
</dbReference>
<evidence type="ECO:0000313" key="5">
    <source>
        <dbReference type="Proteomes" id="UP000002009"/>
    </source>
</evidence>
<feature type="compositionally biased region" description="Basic residues" evidence="2">
    <location>
        <begin position="401"/>
        <end position="413"/>
    </location>
</feature>
<dbReference type="SMART" id="SM00558">
    <property type="entry name" value="JmjC"/>
    <property type="match status" value="1"/>
</dbReference>
<dbReference type="GO" id="GO:0000987">
    <property type="term" value="F:cis-regulatory region sequence-specific DNA binding"/>
    <property type="evidence" value="ECO:0007669"/>
    <property type="project" value="TreeGrafter"/>
</dbReference>
<evidence type="ECO:0000256" key="1">
    <source>
        <dbReference type="ARBA" id="ARBA00006801"/>
    </source>
</evidence>
<reference evidence="4 5" key="1">
    <citation type="journal article" date="2009" name="Science">
        <title>Green evolution and dynamic adaptations revealed by genomes of the marine picoeukaryotes Micromonas.</title>
        <authorList>
            <person name="Worden A.Z."/>
            <person name="Lee J.H."/>
            <person name="Mock T."/>
            <person name="Rouze P."/>
            <person name="Simmons M.P."/>
            <person name="Aerts A.L."/>
            <person name="Allen A.E."/>
            <person name="Cuvelier M.L."/>
            <person name="Derelle E."/>
            <person name="Everett M.V."/>
            <person name="Foulon E."/>
            <person name="Grimwood J."/>
            <person name="Gundlach H."/>
            <person name="Henrissat B."/>
            <person name="Napoli C."/>
            <person name="McDonald S.M."/>
            <person name="Parker M.S."/>
            <person name="Rombauts S."/>
            <person name="Salamov A."/>
            <person name="Von Dassow P."/>
            <person name="Badger J.H."/>
            <person name="Coutinho P.M."/>
            <person name="Demir E."/>
            <person name="Dubchak I."/>
            <person name="Gentemann C."/>
            <person name="Eikrem W."/>
            <person name="Gready J.E."/>
            <person name="John U."/>
            <person name="Lanier W."/>
            <person name="Lindquist E.A."/>
            <person name="Lucas S."/>
            <person name="Mayer K.F."/>
            <person name="Moreau H."/>
            <person name="Not F."/>
            <person name="Otillar R."/>
            <person name="Panaud O."/>
            <person name="Pangilinan J."/>
            <person name="Paulsen I."/>
            <person name="Piegu B."/>
            <person name="Poliakov A."/>
            <person name="Robbens S."/>
            <person name="Schmutz J."/>
            <person name="Toulza E."/>
            <person name="Wyss T."/>
            <person name="Zelensky A."/>
            <person name="Zhou K."/>
            <person name="Armbrust E.V."/>
            <person name="Bhattacharya D."/>
            <person name="Goodenough U.W."/>
            <person name="Van de Peer Y."/>
            <person name="Grigoriev I.V."/>
        </authorList>
    </citation>
    <scope>NUCLEOTIDE SEQUENCE [LARGE SCALE GENOMIC DNA]</scope>
    <source>
        <strain evidence="5">RCC299 / NOUM17</strain>
    </source>
</reference>
<dbReference type="InterPro" id="IPR050910">
    <property type="entry name" value="JMJD6_ArgDemeth/LysHydrox"/>
</dbReference>
<dbReference type="OrthoDB" id="424465at2759"/>
<organism evidence="4 5">
    <name type="scientific">Micromonas commoda (strain RCC299 / NOUM17 / CCMP2709)</name>
    <name type="common">Picoplanktonic green alga</name>
    <dbReference type="NCBI Taxonomy" id="296587"/>
    <lineage>
        <taxon>Eukaryota</taxon>
        <taxon>Viridiplantae</taxon>
        <taxon>Chlorophyta</taxon>
        <taxon>Mamiellophyceae</taxon>
        <taxon>Mamiellales</taxon>
        <taxon>Mamiellaceae</taxon>
        <taxon>Micromonas</taxon>
    </lineage>
</organism>
<dbReference type="Pfam" id="PF13621">
    <property type="entry name" value="Cupin_8"/>
    <property type="match status" value="1"/>
</dbReference>
<accession>C1FHN8</accession>
<dbReference type="SUPFAM" id="SSF51197">
    <property type="entry name" value="Clavaminate synthase-like"/>
    <property type="match status" value="1"/>
</dbReference>
<evidence type="ECO:0000256" key="2">
    <source>
        <dbReference type="SAM" id="MobiDB-lite"/>
    </source>
</evidence>
<dbReference type="EMBL" id="CP001576">
    <property type="protein sequence ID" value="ACO69852.1"/>
    <property type="molecule type" value="Genomic_DNA"/>
</dbReference>
<comment type="similarity">
    <text evidence="1">Belongs to the JARID1 histone demethylase family.</text>
</comment>
<dbReference type="AlphaFoldDB" id="C1FHN8"/>
<proteinExistence type="inferred from homology"/>
<feature type="region of interest" description="Disordered" evidence="2">
    <location>
        <begin position="371"/>
        <end position="425"/>
    </location>
</feature>
<dbReference type="Proteomes" id="UP000002009">
    <property type="component" value="Chromosome 10"/>
</dbReference>
<gene>
    <name evidence="4" type="ORF">MICPUN_62146</name>
</gene>
<feature type="compositionally biased region" description="Basic and acidic residues" evidence="2">
    <location>
        <begin position="549"/>
        <end position="563"/>
    </location>
</feature>
<dbReference type="OMA" id="APSHSHW"/>
<evidence type="ECO:0000259" key="3">
    <source>
        <dbReference type="PROSITE" id="PS51184"/>
    </source>
</evidence>
<dbReference type="GO" id="GO:0005634">
    <property type="term" value="C:nucleus"/>
    <property type="evidence" value="ECO:0007669"/>
    <property type="project" value="TreeGrafter"/>
</dbReference>
<feature type="compositionally biased region" description="Acidic residues" evidence="2">
    <location>
        <begin position="371"/>
        <end position="394"/>
    </location>
</feature>
<protein>
    <submittedName>
        <fullName evidence="4">JmjN/JmjC protein</fullName>
    </submittedName>
</protein>
<dbReference type="InterPro" id="IPR041667">
    <property type="entry name" value="Cupin_8"/>
</dbReference>
<keyword evidence="5" id="KW-1185">Reference proteome</keyword>
<dbReference type="eggNOG" id="KOG2130">
    <property type="taxonomic scope" value="Eukaryota"/>
</dbReference>
<dbReference type="Gene3D" id="2.60.120.650">
    <property type="entry name" value="Cupin"/>
    <property type="match status" value="1"/>
</dbReference>
<name>C1FHN8_MICCC</name>
<dbReference type="PANTHER" id="PTHR12480:SF21">
    <property type="entry name" value="JMJC DOMAIN-CONTAINING PROTEIN 8"/>
    <property type="match status" value="1"/>
</dbReference>
<dbReference type="InParanoid" id="C1FHN8"/>
<dbReference type="KEGG" id="mis:MICPUN_62146"/>
<feature type="domain" description="JmjC" evidence="3">
    <location>
        <begin position="265"/>
        <end position="476"/>
    </location>
</feature>
<evidence type="ECO:0000313" key="4">
    <source>
        <dbReference type="EMBL" id="ACO69852.1"/>
    </source>
</evidence>